<dbReference type="InterPro" id="IPR012337">
    <property type="entry name" value="RNaseH-like_sf"/>
</dbReference>
<dbReference type="InterPro" id="IPR008906">
    <property type="entry name" value="HATC_C_dom"/>
</dbReference>
<dbReference type="GO" id="GO:0046983">
    <property type="term" value="F:protein dimerization activity"/>
    <property type="evidence" value="ECO:0007669"/>
    <property type="project" value="InterPro"/>
</dbReference>
<reference evidence="2 3" key="2">
    <citation type="submission" date="2017-10" db="EMBL/GenBank/DDBJ databases">
        <title>Extensive intraspecific genome diversity in a model arbuscular mycorrhizal fungus.</title>
        <authorList>
            <person name="Chen E.C.H."/>
            <person name="Morin E."/>
            <person name="Baudet D."/>
            <person name="Noel J."/>
            <person name="Ndikumana S."/>
            <person name="Charron P."/>
            <person name="St-Onge C."/>
            <person name="Giorgi J."/>
            <person name="Grigoriev I.V."/>
            <person name="Roux C."/>
            <person name="Martin F.M."/>
            <person name="Corradi N."/>
        </authorList>
    </citation>
    <scope>NUCLEOTIDE SEQUENCE [LARGE SCALE GENOMIC DNA]</scope>
    <source>
        <strain evidence="2 3">C2</strain>
    </source>
</reference>
<sequence>MSSNSSKKIGGQPISKIWEWIIKGDPVPNSKGYYSATCSFCEFHWTTAKVAKLKRHLAYDCNKIDSETKINVLMMRRIKKSYKNALVHYINSIVRLEFAFARVLSEHGNDIKNWVKDILCDQNFYENCRIITSIFHPLKVTYDKFSDDLFLLAFFLHPRYYGNGINSSKIHNITVKAAQIWKNMGHDQESCGKLLSQMRKYMKNKAPFNQHYNYKSDTPIIWWETAQNTKEEWELQALALRLFAVSPHSASCERSFSVLGWFYGQRRTKLAVDRVEGMCKLHTYYITNAKRELPYYAVDTSECSLREKMIDTLTEMSDELVGEGDYDFLYEENIIDTIIDMSKTYNLNVALDIDIDSHIFNMERNESEEDEVIVSHRRQTVVLDPEREDYDIEALIAKEMNDDNGS</sequence>
<organism evidence="2 3">
    <name type="scientific">Rhizophagus irregularis</name>
    <dbReference type="NCBI Taxonomy" id="588596"/>
    <lineage>
        <taxon>Eukaryota</taxon>
        <taxon>Fungi</taxon>
        <taxon>Fungi incertae sedis</taxon>
        <taxon>Mucoromycota</taxon>
        <taxon>Glomeromycotina</taxon>
        <taxon>Glomeromycetes</taxon>
        <taxon>Glomerales</taxon>
        <taxon>Glomeraceae</taxon>
        <taxon>Rhizophagus</taxon>
    </lineage>
</organism>
<dbReference type="Pfam" id="PF05699">
    <property type="entry name" value="Dimer_Tnp_hAT"/>
    <property type="match status" value="1"/>
</dbReference>
<accession>A0A2N1MDV8</accession>
<dbReference type="Proteomes" id="UP000233469">
    <property type="component" value="Unassembled WGS sequence"/>
</dbReference>
<evidence type="ECO:0000259" key="1">
    <source>
        <dbReference type="Pfam" id="PF05699"/>
    </source>
</evidence>
<gene>
    <name evidence="2" type="ORF">RhiirC2_820062</name>
</gene>
<dbReference type="EMBL" id="LLXL01002851">
    <property type="protein sequence ID" value="PKK59830.1"/>
    <property type="molecule type" value="Genomic_DNA"/>
</dbReference>
<evidence type="ECO:0000313" key="2">
    <source>
        <dbReference type="EMBL" id="PKK59830.1"/>
    </source>
</evidence>
<proteinExistence type="predicted"/>
<name>A0A2N1MDV8_9GLOM</name>
<dbReference type="VEuPathDB" id="FungiDB:RhiirA1_468415"/>
<evidence type="ECO:0000313" key="3">
    <source>
        <dbReference type="Proteomes" id="UP000233469"/>
    </source>
</evidence>
<reference evidence="2 3" key="1">
    <citation type="submission" date="2016-04" db="EMBL/GenBank/DDBJ databases">
        <title>Genome analyses suggest a sexual origin of heterokaryosis in a supposedly ancient asexual fungus.</title>
        <authorList>
            <person name="Ropars J."/>
            <person name="Sedzielewska K."/>
            <person name="Noel J."/>
            <person name="Charron P."/>
            <person name="Farinelli L."/>
            <person name="Marton T."/>
            <person name="Kruger M."/>
            <person name="Pelin A."/>
            <person name="Brachmann A."/>
            <person name="Corradi N."/>
        </authorList>
    </citation>
    <scope>NUCLEOTIDE SEQUENCE [LARGE SCALE GENOMIC DNA]</scope>
    <source>
        <strain evidence="2 3">C2</strain>
    </source>
</reference>
<dbReference type="AlphaFoldDB" id="A0A2N1MDV8"/>
<dbReference type="SUPFAM" id="SSF53098">
    <property type="entry name" value="Ribonuclease H-like"/>
    <property type="match status" value="1"/>
</dbReference>
<comment type="caution">
    <text evidence="2">The sequence shown here is derived from an EMBL/GenBank/DDBJ whole genome shotgun (WGS) entry which is preliminary data.</text>
</comment>
<dbReference type="VEuPathDB" id="FungiDB:RhiirFUN_023924"/>
<dbReference type="VEuPathDB" id="FungiDB:FUN_003001"/>
<feature type="domain" description="HAT C-terminal dimerisation" evidence="1">
    <location>
        <begin position="200"/>
        <end position="276"/>
    </location>
</feature>
<dbReference type="VEuPathDB" id="FungiDB:RhiirFUN_023925"/>
<dbReference type="VEuPathDB" id="FungiDB:RhiirA1_396321"/>
<protein>
    <recommendedName>
        <fullName evidence="1">HAT C-terminal dimerisation domain-containing protein</fullName>
    </recommendedName>
</protein>
<dbReference type="VEuPathDB" id="FungiDB:FUN_003945"/>